<gene>
    <name evidence="1" type="ORF">IDM48_11545</name>
</gene>
<dbReference type="AlphaFoldDB" id="A0A7S6WWL8"/>
<evidence type="ECO:0000313" key="2">
    <source>
        <dbReference type="Proteomes" id="UP000516421"/>
    </source>
</evidence>
<keyword evidence="1" id="KW-0614">Plasmid</keyword>
<name>A0A7S6WWL8_9MICC</name>
<dbReference type="Proteomes" id="UP000516421">
    <property type="component" value="Plasmid p3"/>
</dbReference>
<geneLocation type="plasmid" evidence="1 2">
    <name>p3</name>
</geneLocation>
<organism evidence="1 2">
    <name type="scientific">Rothia amarae</name>
    <dbReference type="NCBI Taxonomy" id="169480"/>
    <lineage>
        <taxon>Bacteria</taxon>
        <taxon>Bacillati</taxon>
        <taxon>Actinomycetota</taxon>
        <taxon>Actinomycetes</taxon>
        <taxon>Micrococcales</taxon>
        <taxon>Micrococcaceae</taxon>
        <taxon>Rothia</taxon>
    </lineage>
</organism>
<dbReference type="RefSeq" id="WP_202939958.1">
    <property type="nucleotide sequence ID" value="NZ_CP062959.1"/>
</dbReference>
<keyword evidence="2" id="KW-1185">Reference proteome</keyword>
<reference evidence="1 2" key="1">
    <citation type="submission" date="2020-09" db="EMBL/GenBank/DDBJ databases">
        <title>Investigation of environmental microbe.</title>
        <authorList>
            <person name="Ou Y."/>
            <person name="Kang Q."/>
        </authorList>
    </citation>
    <scope>NUCLEOTIDE SEQUENCE [LARGE SCALE GENOMIC DNA]</scope>
    <source>
        <strain evidence="1 2">KJZ-9</strain>
        <plasmid evidence="1 2">p3</plasmid>
    </source>
</reference>
<proteinExistence type="predicted"/>
<sequence>MRATSLPVLTNSDLFPLVAMGMGGTPRQREKPAPTGEATYASGAILFVDRKGVPVADKSASIHVLSPDPVPLGQLLQAQGKIWVQPYESNGRSALSITVERLVPLSDGLDEINELMMEDED</sequence>
<dbReference type="EMBL" id="CP062959">
    <property type="protein sequence ID" value="QOW64950.1"/>
    <property type="molecule type" value="Genomic_DNA"/>
</dbReference>
<protein>
    <submittedName>
        <fullName evidence="1">Uncharacterized protein</fullName>
    </submittedName>
</protein>
<evidence type="ECO:0000313" key="1">
    <source>
        <dbReference type="EMBL" id="QOW64950.1"/>
    </source>
</evidence>
<accession>A0A7S6WWL8</accession>
<dbReference type="KEGG" id="rama:IDM48_11545"/>